<dbReference type="AlphaFoldDB" id="A0A7N2LPP0"/>
<dbReference type="EMBL" id="LRBV02000005">
    <property type="status" value="NOT_ANNOTATED_CDS"/>
    <property type="molecule type" value="Genomic_DNA"/>
</dbReference>
<dbReference type="Proteomes" id="UP000594261">
    <property type="component" value="Chromosome 5"/>
</dbReference>
<reference evidence="1 2" key="1">
    <citation type="journal article" date="2016" name="G3 (Bethesda)">
        <title>First Draft Assembly and Annotation of the Genome of a California Endemic Oak Quercus lobata Nee (Fagaceae).</title>
        <authorList>
            <person name="Sork V.L."/>
            <person name="Fitz-Gibbon S.T."/>
            <person name="Puiu D."/>
            <person name="Crepeau M."/>
            <person name="Gugger P.F."/>
            <person name="Sherman R."/>
            <person name="Stevens K."/>
            <person name="Langley C.H."/>
            <person name="Pellegrini M."/>
            <person name="Salzberg S.L."/>
        </authorList>
    </citation>
    <scope>NUCLEOTIDE SEQUENCE [LARGE SCALE GENOMIC DNA]</scope>
    <source>
        <strain evidence="1 2">cv. SW786</strain>
    </source>
</reference>
<organism evidence="1 2">
    <name type="scientific">Quercus lobata</name>
    <name type="common">Valley oak</name>
    <dbReference type="NCBI Taxonomy" id="97700"/>
    <lineage>
        <taxon>Eukaryota</taxon>
        <taxon>Viridiplantae</taxon>
        <taxon>Streptophyta</taxon>
        <taxon>Embryophyta</taxon>
        <taxon>Tracheophyta</taxon>
        <taxon>Spermatophyta</taxon>
        <taxon>Magnoliopsida</taxon>
        <taxon>eudicotyledons</taxon>
        <taxon>Gunneridae</taxon>
        <taxon>Pentapetalae</taxon>
        <taxon>rosids</taxon>
        <taxon>fabids</taxon>
        <taxon>Fagales</taxon>
        <taxon>Fagaceae</taxon>
        <taxon>Quercus</taxon>
    </lineage>
</organism>
<name>A0A7N2LPP0_QUELO</name>
<reference evidence="1" key="2">
    <citation type="submission" date="2021-01" db="UniProtKB">
        <authorList>
            <consortium name="EnsemblPlants"/>
        </authorList>
    </citation>
    <scope>IDENTIFICATION</scope>
</reference>
<dbReference type="InParanoid" id="A0A7N2LPP0"/>
<dbReference type="EnsemblPlants" id="QL05p025483:mrna">
    <property type="protein sequence ID" value="QL05p025483:mrna"/>
    <property type="gene ID" value="QL05p025483"/>
</dbReference>
<proteinExistence type="predicted"/>
<dbReference type="Gramene" id="QL05p025483:mrna">
    <property type="protein sequence ID" value="QL05p025483:mrna"/>
    <property type="gene ID" value="QL05p025483"/>
</dbReference>
<evidence type="ECO:0000313" key="1">
    <source>
        <dbReference type="EnsemblPlants" id="QL05p025483:mrna"/>
    </source>
</evidence>
<accession>A0A7N2LPP0</accession>
<sequence length="106" mass="12376">MELYEAKVLKQIGEFIGKVLRIDSHTTWRREGRRGQTKEVLAKIGWNLRIEAELLPSFDECPTLDHQLTMNVIIWNSRGVLKPNFQNHVRELARNHSPAIMVIMEI</sequence>
<keyword evidence="2" id="KW-1185">Reference proteome</keyword>
<protein>
    <submittedName>
        <fullName evidence="1">Uncharacterized protein</fullName>
    </submittedName>
</protein>
<evidence type="ECO:0000313" key="2">
    <source>
        <dbReference type="Proteomes" id="UP000594261"/>
    </source>
</evidence>